<dbReference type="RefSeq" id="WP_096490957.1">
    <property type="nucleotide sequence ID" value="NZ_CP023445.1"/>
</dbReference>
<reference evidence="1" key="1">
    <citation type="submission" date="2017-09" db="EMBL/GenBank/DDBJ databases">
        <title>Complete Genome Sequence of ansamitocin-producing Bacterium Actinosynnema pretiosum X47.</title>
        <authorList>
            <person name="Cao G."/>
            <person name="Zong G."/>
            <person name="Zhong C."/>
            <person name="Fu J."/>
        </authorList>
    </citation>
    <scope>NUCLEOTIDE SEQUENCE [LARGE SCALE GENOMIC DNA]</scope>
    <source>
        <strain evidence="1">X47</strain>
    </source>
</reference>
<accession>A0A290YYR4</accession>
<gene>
    <name evidence="1" type="ORF">CNX65_00245</name>
</gene>
<protein>
    <submittedName>
        <fullName evidence="1">Uncharacterized protein</fullName>
    </submittedName>
</protein>
<dbReference type="Proteomes" id="UP000218505">
    <property type="component" value="Chromosome"/>
</dbReference>
<evidence type="ECO:0000313" key="2">
    <source>
        <dbReference type="Proteomes" id="UP000218505"/>
    </source>
</evidence>
<dbReference type="KEGG" id="apre:CNX65_00245"/>
<proteinExistence type="predicted"/>
<dbReference type="Pfam" id="PF20079">
    <property type="entry name" value="DUF6474"/>
    <property type="match status" value="1"/>
</dbReference>
<dbReference type="EMBL" id="CP023445">
    <property type="protein sequence ID" value="ATE51907.1"/>
    <property type="molecule type" value="Genomic_DNA"/>
</dbReference>
<name>A0A290YYR4_9PSEU</name>
<organism evidence="1 2">
    <name type="scientific">Actinosynnema pretiosum</name>
    <dbReference type="NCBI Taxonomy" id="42197"/>
    <lineage>
        <taxon>Bacteria</taxon>
        <taxon>Bacillati</taxon>
        <taxon>Actinomycetota</taxon>
        <taxon>Actinomycetes</taxon>
        <taxon>Pseudonocardiales</taxon>
        <taxon>Pseudonocardiaceae</taxon>
        <taxon>Actinosynnema</taxon>
    </lineage>
</organism>
<evidence type="ECO:0000313" key="1">
    <source>
        <dbReference type="EMBL" id="ATE51907.1"/>
    </source>
</evidence>
<dbReference type="InterPro" id="IPR045522">
    <property type="entry name" value="DUF6474"/>
</dbReference>
<keyword evidence="2" id="KW-1185">Reference proteome</keyword>
<sequence>MARRTARKRGISPSGAKNLVGVAKVVVPALLPVLAPLAARAASAAGDRYDRYRAARLGVDVERLGEYSGRGARLHARISNAGAALAGLVDEDAGYAQRCGQRLAQLQAAVRACEGMPAPRRKAAHRAVAADLDAVEGELLRRLGVD</sequence>
<dbReference type="AlphaFoldDB" id="A0A290YYR4"/>